<proteinExistence type="predicted"/>
<protein>
    <submittedName>
        <fullName evidence="1">Unplaced genomic scaffold SPHSTscaffold_262, whole genome shotgun sequence</fullName>
    </submittedName>
</protein>
<dbReference type="EMBL" id="KN837337">
    <property type="protein sequence ID" value="KIJ27368.1"/>
    <property type="molecule type" value="Genomic_DNA"/>
</dbReference>
<dbReference type="Proteomes" id="UP000054279">
    <property type="component" value="Unassembled WGS sequence"/>
</dbReference>
<dbReference type="HOGENOM" id="CLU_806911_0_0_1"/>
<evidence type="ECO:0000313" key="2">
    <source>
        <dbReference type="Proteomes" id="UP000054279"/>
    </source>
</evidence>
<dbReference type="AlphaFoldDB" id="A0A0C9TDS2"/>
<sequence length="344" mass="39878">MAKGTDLLNTIPGLTQPFLETPHLTAYPYRYSPSATQIPIKINHNFFTPYVRSAVRRYLKELEGVVEDQSVATASTKTGWYLAKELGNWYRQEENREWMPMTEMFNRQRRQLFEILLDVGFGEDELHLRYTWVEHFRQSTELTAQDFVVMIPMARSLNETRRCTVVRAFVDQYLLTRRIADPGFDPSSREAMKWDSIKHIITAPFPARRSVARTETLAAFNAALPQLEAEIDLFMENLTKDTLFGVSNYELASLFALSEVCYNMPLRWDARAEFLRLPATFFRCTGCIDEDCCGVRHIMQFPSLLMYEPPRAVSSSMVRLHVSQSRRLFPQLHQQSVPRALNSP</sequence>
<accession>A0A0C9TDS2</accession>
<gene>
    <name evidence="1" type="ORF">M422DRAFT_271431</name>
</gene>
<reference evidence="1 2" key="1">
    <citation type="submission" date="2014-06" db="EMBL/GenBank/DDBJ databases">
        <title>Evolutionary Origins and Diversification of the Mycorrhizal Mutualists.</title>
        <authorList>
            <consortium name="DOE Joint Genome Institute"/>
            <consortium name="Mycorrhizal Genomics Consortium"/>
            <person name="Kohler A."/>
            <person name="Kuo A."/>
            <person name="Nagy L.G."/>
            <person name="Floudas D."/>
            <person name="Copeland A."/>
            <person name="Barry K.W."/>
            <person name="Cichocki N."/>
            <person name="Veneault-Fourrey C."/>
            <person name="LaButti K."/>
            <person name="Lindquist E.A."/>
            <person name="Lipzen A."/>
            <person name="Lundell T."/>
            <person name="Morin E."/>
            <person name="Murat C."/>
            <person name="Riley R."/>
            <person name="Ohm R."/>
            <person name="Sun H."/>
            <person name="Tunlid A."/>
            <person name="Henrissat B."/>
            <person name="Grigoriev I.V."/>
            <person name="Hibbett D.S."/>
            <person name="Martin F."/>
        </authorList>
    </citation>
    <scope>NUCLEOTIDE SEQUENCE [LARGE SCALE GENOMIC DNA]</scope>
    <source>
        <strain evidence="1 2">SS14</strain>
    </source>
</reference>
<evidence type="ECO:0000313" key="1">
    <source>
        <dbReference type="EMBL" id="KIJ27368.1"/>
    </source>
</evidence>
<name>A0A0C9TDS2_SPHS4</name>
<keyword evidence="2" id="KW-1185">Reference proteome</keyword>
<organism evidence="1 2">
    <name type="scientific">Sphaerobolus stellatus (strain SS14)</name>
    <dbReference type="NCBI Taxonomy" id="990650"/>
    <lineage>
        <taxon>Eukaryota</taxon>
        <taxon>Fungi</taxon>
        <taxon>Dikarya</taxon>
        <taxon>Basidiomycota</taxon>
        <taxon>Agaricomycotina</taxon>
        <taxon>Agaricomycetes</taxon>
        <taxon>Phallomycetidae</taxon>
        <taxon>Geastrales</taxon>
        <taxon>Sphaerobolaceae</taxon>
        <taxon>Sphaerobolus</taxon>
    </lineage>
</organism>